<dbReference type="PANTHER" id="PTHR43201">
    <property type="entry name" value="ACYL-COA SYNTHETASE"/>
    <property type="match status" value="1"/>
</dbReference>
<gene>
    <name evidence="5" type="ORF">DCC39_13570</name>
</gene>
<keyword evidence="6" id="KW-1185">Reference proteome</keyword>
<dbReference type="InterPro" id="IPR042099">
    <property type="entry name" value="ANL_N_sf"/>
</dbReference>
<comment type="similarity">
    <text evidence="1">Belongs to the ATP-dependent AMP-binding enzyme family.</text>
</comment>
<dbReference type="SUPFAM" id="SSF56801">
    <property type="entry name" value="Acetyl-CoA synthetase-like"/>
    <property type="match status" value="1"/>
</dbReference>
<evidence type="ECO:0000256" key="2">
    <source>
        <dbReference type="ARBA" id="ARBA00022598"/>
    </source>
</evidence>
<sequence>MTIADLYSLNGSDLGEKPAVIFEDKVLSHSKFEKRTNQFANLLISMGYKRNDRIAILSKNHIEYPVIIFGAVKAGVTFTPINYRMTSTEVTSLLKHCNPKGLFFSEEFVDIVQSVKNHVEVKDYFNIDCNESIKESYSKLLNFQSTERPNISVDNKDVYYIGYTSGTTGNPKGIISTHESRKMLVLSEAIEFGIGEKDIQLITAPIYHSAPHSFLITQIVMGGTLVIMKEFEPEEVLKNIDKYNVTNFFMAPTMYNFVLELDENVKAKYDTSSVKTLISAGSSLPTRTKERIISFFSHSGLFEFYGASEIGVNIVLRPDQQMETERSVGKPALFNDIKILDKDGNEVSDGEVGEIYVKNPFRFSGYLDNPEETEKASHKGYTTVGDLAKKDKNGFYYIVGRKKDMVISGGVNIYPEEIEDVLYKHPYVREVAIIGVPDEKWGESLKAFIVPRGNNVNEHDIIDYCKQHLASYKKPKSIEFVQDLPRNAAGKVLKTELRKPFWDSQFA</sequence>
<dbReference type="Gene3D" id="3.40.50.12780">
    <property type="entry name" value="N-terminal domain of ligase-like"/>
    <property type="match status" value="1"/>
</dbReference>
<protein>
    <recommendedName>
        <fullName evidence="7">Long-chain fatty acid--CoA ligase</fullName>
    </recommendedName>
</protein>
<dbReference type="EMBL" id="QCZG01000031">
    <property type="protein sequence ID" value="PWA09208.1"/>
    <property type="molecule type" value="Genomic_DNA"/>
</dbReference>
<evidence type="ECO:0000313" key="6">
    <source>
        <dbReference type="Proteomes" id="UP000245998"/>
    </source>
</evidence>
<dbReference type="AlphaFoldDB" id="A0A2U1JWL0"/>
<keyword evidence="2" id="KW-0436">Ligase</keyword>
<reference evidence="5 6" key="1">
    <citation type="submission" date="2018-04" db="EMBL/GenBank/DDBJ databases">
        <title>Camelliibacillus theae gen. nov., sp. nov., isolated from Pu'er tea.</title>
        <authorList>
            <person name="Niu L."/>
        </authorList>
    </citation>
    <scope>NUCLEOTIDE SEQUENCE [LARGE SCALE GENOMIC DNA]</scope>
    <source>
        <strain evidence="5 6">T8</strain>
    </source>
</reference>
<dbReference type="GO" id="GO:0006631">
    <property type="term" value="P:fatty acid metabolic process"/>
    <property type="evidence" value="ECO:0007669"/>
    <property type="project" value="TreeGrafter"/>
</dbReference>
<accession>A0A2U1JWL0</accession>
<dbReference type="GO" id="GO:0031956">
    <property type="term" value="F:medium-chain fatty acid-CoA ligase activity"/>
    <property type="evidence" value="ECO:0007669"/>
    <property type="project" value="TreeGrafter"/>
</dbReference>
<dbReference type="PANTHER" id="PTHR43201:SF5">
    <property type="entry name" value="MEDIUM-CHAIN ACYL-COA LIGASE ACSF2, MITOCHONDRIAL"/>
    <property type="match status" value="1"/>
</dbReference>
<dbReference type="InterPro" id="IPR020845">
    <property type="entry name" value="AMP-binding_CS"/>
</dbReference>
<dbReference type="Pfam" id="PF13193">
    <property type="entry name" value="AMP-binding_C"/>
    <property type="match status" value="1"/>
</dbReference>
<dbReference type="PROSITE" id="PS00455">
    <property type="entry name" value="AMP_BINDING"/>
    <property type="match status" value="1"/>
</dbReference>
<dbReference type="Gene3D" id="3.30.300.30">
    <property type="match status" value="1"/>
</dbReference>
<proteinExistence type="inferred from homology"/>
<dbReference type="OrthoDB" id="9765680at2"/>
<comment type="caution">
    <text evidence="5">The sequence shown here is derived from an EMBL/GenBank/DDBJ whole genome shotgun (WGS) entry which is preliminary data.</text>
</comment>
<dbReference type="FunFam" id="3.30.300.30:FF:000008">
    <property type="entry name" value="2,3-dihydroxybenzoate-AMP ligase"/>
    <property type="match status" value="1"/>
</dbReference>
<dbReference type="Proteomes" id="UP000245998">
    <property type="component" value="Unassembled WGS sequence"/>
</dbReference>
<feature type="domain" description="AMP-binding enzyme C-terminal" evidence="4">
    <location>
        <begin position="417"/>
        <end position="491"/>
    </location>
</feature>
<evidence type="ECO:0000259" key="4">
    <source>
        <dbReference type="Pfam" id="PF13193"/>
    </source>
</evidence>
<evidence type="ECO:0008006" key="7">
    <source>
        <dbReference type="Google" id="ProtNLM"/>
    </source>
</evidence>
<dbReference type="InterPro" id="IPR025110">
    <property type="entry name" value="AMP-bd_C"/>
</dbReference>
<name>A0A2U1JWL0_9BACI</name>
<organism evidence="5 6">
    <name type="scientific">Pueribacillus theae</name>
    <dbReference type="NCBI Taxonomy" id="2171751"/>
    <lineage>
        <taxon>Bacteria</taxon>
        <taxon>Bacillati</taxon>
        <taxon>Bacillota</taxon>
        <taxon>Bacilli</taxon>
        <taxon>Bacillales</taxon>
        <taxon>Bacillaceae</taxon>
        <taxon>Pueribacillus</taxon>
    </lineage>
</organism>
<feature type="domain" description="AMP-dependent synthetase/ligase" evidence="3">
    <location>
        <begin position="15"/>
        <end position="367"/>
    </location>
</feature>
<dbReference type="InterPro" id="IPR000873">
    <property type="entry name" value="AMP-dep_synth/lig_dom"/>
</dbReference>
<dbReference type="Pfam" id="PF00501">
    <property type="entry name" value="AMP-binding"/>
    <property type="match status" value="1"/>
</dbReference>
<evidence type="ECO:0000256" key="1">
    <source>
        <dbReference type="ARBA" id="ARBA00006432"/>
    </source>
</evidence>
<evidence type="ECO:0000259" key="3">
    <source>
        <dbReference type="Pfam" id="PF00501"/>
    </source>
</evidence>
<evidence type="ECO:0000313" key="5">
    <source>
        <dbReference type="EMBL" id="PWA09208.1"/>
    </source>
</evidence>
<dbReference type="InterPro" id="IPR045851">
    <property type="entry name" value="AMP-bd_C_sf"/>
</dbReference>
<dbReference type="RefSeq" id="WP_116555440.1">
    <property type="nucleotide sequence ID" value="NZ_QCZG01000031.1"/>
</dbReference>